<keyword evidence="2" id="KW-1185">Reference proteome</keyword>
<sequence length="69" mass="7799">LGGLFHLLCDEVSQLDWAVALKQLIDLIEDIAQKANKKITKLIKTQLQQWIMGLPSYIKGYLPNLSCES</sequence>
<accession>A0A3M8BXN6</accession>
<evidence type="ECO:0000313" key="2">
    <source>
        <dbReference type="Proteomes" id="UP000282028"/>
    </source>
</evidence>
<organism evidence="1 2">
    <name type="scientific">Brevibacillus invocatus</name>
    <dbReference type="NCBI Taxonomy" id="173959"/>
    <lineage>
        <taxon>Bacteria</taxon>
        <taxon>Bacillati</taxon>
        <taxon>Bacillota</taxon>
        <taxon>Bacilli</taxon>
        <taxon>Bacillales</taxon>
        <taxon>Paenibacillaceae</taxon>
        <taxon>Brevibacillus</taxon>
    </lineage>
</organism>
<evidence type="ECO:0000313" key="1">
    <source>
        <dbReference type="EMBL" id="RNB68134.1"/>
    </source>
</evidence>
<reference evidence="1 2" key="1">
    <citation type="submission" date="2018-10" db="EMBL/GenBank/DDBJ databases">
        <title>Phylogenomics of Brevibacillus.</title>
        <authorList>
            <person name="Dunlap C."/>
        </authorList>
    </citation>
    <scope>NUCLEOTIDE SEQUENCE [LARGE SCALE GENOMIC DNA]</scope>
    <source>
        <strain evidence="1 2">JCM 12215</strain>
    </source>
</reference>
<gene>
    <name evidence="1" type="ORF">EDM52_21200</name>
</gene>
<proteinExistence type="predicted"/>
<protein>
    <submittedName>
        <fullName evidence="1">IS4 family transposase</fullName>
    </submittedName>
</protein>
<dbReference type="AlphaFoldDB" id="A0A3M8BXN6"/>
<dbReference type="EMBL" id="RHHR01000046">
    <property type="protein sequence ID" value="RNB68134.1"/>
    <property type="molecule type" value="Genomic_DNA"/>
</dbReference>
<comment type="caution">
    <text evidence="1">The sequence shown here is derived from an EMBL/GenBank/DDBJ whole genome shotgun (WGS) entry which is preliminary data.</text>
</comment>
<name>A0A3M8BXN6_9BACL</name>
<dbReference type="Proteomes" id="UP000282028">
    <property type="component" value="Unassembled WGS sequence"/>
</dbReference>
<feature type="non-terminal residue" evidence="1">
    <location>
        <position position="1"/>
    </location>
</feature>